<keyword evidence="5" id="KW-0521">NADP</keyword>
<keyword evidence="7" id="KW-0520">NAD</keyword>
<dbReference type="Proteomes" id="UP000323257">
    <property type="component" value="Unassembled WGS sequence"/>
</dbReference>
<name>A0A5S5CJ73_9BACL</name>
<dbReference type="EMBL" id="VNHS01000001">
    <property type="protein sequence ID" value="TYP79574.1"/>
    <property type="molecule type" value="Genomic_DNA"/>
</dbReference>
<feature type="domain" description="Nitroreductase" evidence="8">
    <location>
        <begin position="18"/>
        <end position="202"/>
    </location>
</feature>
<keyword evidence="4" id="KW-0288">FMN</keyword>
<evidence type="ECO:0000256" key="1">
    <source>
        <dbReference type="ARBA" id="ARBA00001917"/>
    </source>
</evidence>
<evidence type="ECO:0000313" key="9">
    <source>
        <dbReference type="EMBL" id="TYP79574.1"/>
    </source>
</evidence>
<dbReference type="OrthoDB" id="9809288at2"/>
<comment type="similarity">
    <text evidence="2">Belongs to the nitroreductase family.</text>
</comment>
<evidence type="ECO:0000256" key="7">
    <source>
        <dbReference type="ARBA" id="ARBA00023027"/>
    </source>
</evidence>
<comment type="caution">
    <text evidence="9">The sequence shown here is derived from an EMBL/GenBank/DDBJ whole genome shotgun (WGS) entry which is preliminary data.</text>
</comment>
<evidence type="ECO:0000313" key="10">
    <source>
        <dbReference type="Proteomes" id="UP000323257"/>
    </source>
</evidence>
<protein>
    <submittedName>
        <fullName evidence="9">Nitroreductase</fullName>
    </submittedName>
</protein>
<dbReference type="InterPro" id="IPR033878">
    <property type="entry name" value="NfsB-like"/>
</dbReference>
<proteinExistence type="inferred from homology"/>
<dbReference type="PANTHER" id="PTHR23026:SF125">
    <property type="entry name" value="OXYGEN-INSENSITIVE NAD(P)H NITROREDUCTASE"/>
    <property type="match status" value="1"/>
</dbReference>
<dbReference type="PANTHER" id="PTHR23026">
    <property type="entry name" value="NADPH NITROREDUCTASE"/>
    <property type="match status" value="1"/>
</dbReference>
<dbReference type="GO" id="GO:0046256">
    <property type="term" value="P:2,4,6-trinitrotoluene catabolic process"/>
    <property type="evidence" value="ECO:0007669"/>
    <property type="project" value="TreeGrafter"/>
</dbReference>
<dbReference type="CDD" id="cd02149">
    <property type="entry name" value="NfsB-like"/>
    <property type="match status" value="1"/>
</dbReference>
<reference evidence="9 10" key="1">
    <citation type="submission" date="2019-07" db="EMBL/GenBank/DDBJ databases">
        <title>Genomic Encyclopedia of Type Strains, Phase III (KMG-III): the genomes of soil and plant-associated and newly described type strains.</title>
        <authorList>
            <person name="Whitman W."/>
        </authorList>
    </citation>
    <scope>NUCLEOTIDE SEQUENCE [LARGE SCALE GENOMIC DNA]</scope>
    <source>
        <strain evidence="9 10">BL24</strain>
    </source>
</reference>
<organism evidence="9 10">
    <name type="scientific">Paenibacillus methanolicus</name>
    <dbReference type="NCBI Taxonomy" id="582686"/>
    <lineage>
        <taxon>Bacteria</taxon>
        <taxon>Bacillati</taxon>
        <taxon>Bacillota</taxon>
        <taxon>Bacilli</taxon>
        <taxon>Bacillales</taxon>
        <taxon>Paenibacillaceae</taxon>
        <taxon>Paenibacillus</taxon>
    </lineage>
</organism>
<evidence type="ECO:0000259" key="8">
    <source>
        <dbReference type="Pfam" id="PF00881"/>
    </source>
</evidence>
<dbReference type="InterPro" id="IPR050627">
    <property type="entry name" value="Nitroreductase/BluB"/>
</dbReference>
<sequence>MNDPSAIREHLMSSFYFRHATKAFDPERRIQPEDFEVILEAGRLSPSSVGYEPWKFVVIQNEALREKLREASWGAQKQLPTASHYVAILARRDVRYDSDYVDYICRTVKAMPESILAKVPETYKAFQEDDFHLLDSERALFDWSCKQCYIALANMMSSAALLGIDSCPIEGFNYDRVHAILEQEGLFEDGKLDIAVMVAFGYRAADPKRPKTRRPASEVVQWVE</sequence>
<dbReference type="GO" id="GO:0046857">
    <property type="term" value="F:oxidoreductase activity, acting on other nitrogenous compounds as donors, with NAD or NADP as acceptor"/>
    <property type="evidence" value="ECO:0007669"/>
    <property type="project" value="TreeGrafter"/>
</dbReference>
<evidence type="ECO:0000256" key="6">
    <source>
        <dbReference type="ARBA" id="ARBA00023002"/>
    </source>
</evidence>
<dbReference type="InterPro" id="IPR029479">
    <property type="entry name" value="Nitroreductase"/>
</dbReference>
<dbReference type="GO" id="GO:0005829">
    <property type="term" value="C:cytosol"/>
    <property type="evidence" value="ECO:0007669"/>
    <property type="project" value="TreeGrafter"/>
</dbReference>
<accession>A0A5S5CJ73</accession>
<dbReference type="Gene3D" id="3.40.109.10">
    <property type="entry name" value="NADH Oxidase"/>
    <property type="match status" value="1"/>
</dbReference>
<gene>
    <name evidence="9" type="ORF">BCM02_101694</name>
</gene>
<dbReference type="RefSeq" id="WP_148927621.1">
    <property type="nucleotide sequence ID" value="NZ_VNHS01000001.1"/>
</dbReference>
<evidence type="ECO:0000256" key="3">
    <source>
        <dbReference type="ARBA" id="ARBA00022630"/>
    </source>
</evidence>
<evidence type="ECO:0000256" key="5">
    <source>
        <dbReference type="ARBA" id="ARBA00022857"/>
    </source>
</evidence>
<keyword evidence="6" id="KW-0560">Oxidoreductase</keyword>
<dbReference type="InterPro" id="IPR000415">
    <property type="entry name" value="Nitroreductase-like"/>
</dbReference>
<dbReference type="AlphaFoldDB" id="A0A5S5CJ73"/>
<keyword evidence="3" id="KW-0285">Flavoprotein</keyword>
<comment type="cofactor">
    <cofactor evidence="1">
        <name>FMN</name>
        <dbReference type="ChEBI" id="CHEBI:58210"/>
    </cofactor>
</comment>
<dbReference type="SUPFAM" id="SSF55469">
    <property type="entry name" value="FMN-dependent nitroreductase-like"/>
    <property type="match status" value="1"/>
</dbReference>
<evidence type="ECO:0000256" key="4">
    <source>
        <dbReference type="ARBA" id="ARBA00022643"/>
    </source>
</evidence>
<keyword evidence="10" id="KW-1185">Reference proteome</keyword>
<dbReference type="Pfam" id="PF00881">
    <property type="entry name" value="Nitroreductase"/>
    <property type="match status" value="1"/>
</dbReference>
<evidence type="ECO:0000256" key="2">
    <source>
        <dbReference type="ARBA" id="ARBA00007118"/>
    </source>
</evidence>